<dbReference type="OrthoDB" id="2575973at2759"/>
<evidence type="ECO:0000256" key="1">
    <source>
        <dbReference type="SAM" id="Phobius"/>
    </source>
</evidence>
<feature type="transmembrane region" description="Helical" evidence="1">
    <location>
        <begin position="227"/>
        <end position="247"/>
    </location>
</feature>
<keyword evidence="1" id="KW-1133">Transmembrane helix</keyword>
<accession>A0A9P5TLE1</accession>
<keyword evidence="1" id="KW-0812">Transmembrane</keyword>
<proteinExistence type="predicted"/>
<name>A0A9P5TLE1_GYMJU</name>
<feature type="transmembrane region" description="Helical" evidence="1">
    <location>
        <begin position="68"/>
        <end position="92"/>
    </location>
</feature>
<keyword evidence="1" id="KW-0472">Membrane</keyword>
<keyword evidence="3" id="KW-1185">Reference proteome</keyword>
<evidence type="ECO:0000313" key="3">
    <source>
        <dbReference type="Proteomes" id="UP000724874"/>
    </source>
</evidence>
<reference evidence="2" key="1">
    <citation type="submission" date="2020-11" db="EMBL/GenBank/DDBJ databases">
        <authorList>
            <consortium name="DOE Joint Genome Institute"/>
            <person name="Ahrendt S."/>
            <person name="Riley R."/>
            <person name="Andreopoulos W."/>
            <person name="LaButti K."/>
            <person name="Pangilinan J."/>
            <person name="Ruiz-duenas F.J."/>
            <person name="Barrasa J.M."/>
            <person name="Sanchez-Garcia M."/>
            <person name="Camarero S."/>
            <person name="Miyauchi S."/>
            <person name="Serrano A."/>
            <person name="Linde D."/>
            <person name="Babiker R."/>
            <person name="Drula E."/>
            <person name="Ayuso-Fernandez I."/>
            <person name="Pacheco R."/>
            <person name="Padilla G."/>
            <person name="Ferreira P."/>
            <person name="Barriuso J."/>
            <person name="Kellner H."/>
            <person name="Castanera R."/>
            <person name="Alfaro M."/>
            <person name="Ramirez L."/>
            <person name="Pisabarro A.G."/>
            <person name="Kuo A."/>
            <person name="Tritt A."/>
            <person name="Lipzen A."/>
            <person name="He G."/>
            <person name="Yan M."/>
            <person name="Ng V."/>
            <person name="Cullen D."/>
            <person name="Martin F."/>
            <person name="Rosso M.-N."/>
            <person name="Henrissat B."/>
            <person name="Hibbett D."/>
            <person name="Martinez A.T."/>
            <person name="Grigoriev I.V."/>
        </authorList>
    </citation>
    <scope>NUCLEOTIDE SEQUENCE</scope>
    <source>
        <strain evidence="2">AH 44721</strain>
    </source>
</reference>
<sequence length="278" mass="30114">MTFKLGRPDCVIKPRARCCTLRMHLWSLPKSWEVEKLTSFLELFAHFPNALADATFTGGDHHSVKKTLVLYFNMFASQFILPILAFTGLAAFASPDEIQKHAADVSNVLDIVSTLQESTSSILPQLNALVSNGQANTATVTPLINQLVALLNTAGTSFNSLGPVDASTGGTQEDVAEAFFPILSEIAVTLAAVELAVPGLAPLLAALGIDDFALNQVLLGLDIVLHGVVRLVAVFLPLSSLSVLWDCKWHTHSRLQMQSLNKFLFLSSFCGDFEIGYR</sequence>
<comment type="caution">
    <text evidence="2">The sequence shown here is derived from an EMBL/GenBank/DDBJ whole genome shotgun (WGS) entry which is preliminary data.</text>
</comment>
<organism evidence="2 3">
    <name type="scientific">Gymnopilus junonius</name>
    <name type="common">Spectacular rustgill mushroom</name>
    <name type="synonym">Gymnopilus spectabilis subsp. junonius</name>
    <dbReference type="NCBI Taxonomy" id="109634"/>
    <lineage>
        <taxon>Eukaryota</taxon>
        <taxon>Fungi</taxon>
        <taxon>Dikarya</taxon>
        <taxon>Basidiomycota</taxon>
        <taxon>Agaricomycotina</taxon>
        <taxon>Agaricomycetes</taxon>
        <taxon>Agaricomycetidae</taxon>
        <taxon>Agaricales</taxon>
        <taxon>Agaricineae</taxon>
        <taxon>Hymenogastraceae</taxon>
        <taxon>Gymnopilus</taxon>
    </lineage>
</organism>
<feature type="transmembrane region" description="Helical" evidence="1">
    <location>
        <begin position="186"/>
        <end position="207"/>
    </location>
</feature>
<dbReference type="Proteomes" id="UP000724874">
    <property type="component" value="Unassembled WGS sequence"/>
</dbReference>
<gene>
    <name evidence="2" type="ORF">CPB84DRAFT_1455027</name>
</gene>
<evidence type="ECO:0000313" key="2">
    <source>
        <dbReference type="EMBL" id="KAF8889198.1"/>
    </source>
</evidence>
<protein>
    <submittedName>
        <fullName evidence="2">Uncharacterized protein</fullName>
    </submittedName>
</protein>
<dbReference type="AlphaFoldDB" id="A0A9P5TLE1"/>
<dbReference type="EMBL" id="JADNYJ010000081">
    <property type="protein sequence ID" value="KAF8889198.1"/>
    <property type="molecule type" value="Genomic_DNA"/>
</dbReference>